<accession>A0ABS8VAV2</accession>
<evidence type="ECO:0000313" key="2">
    <source>
        <dbReference type="Proteomes" id="UP000823775"/>
    </source>
</evidence>
<feature type="non-terminal residue" evidence="1">
    <location>
        <position position="1"/>
    </location>
</feature>
<gene>
    <name evidence="1" type="ORF">HAX54_032195</name>
</gene>
<name>A0ABS8VAV2_DATST</name>
<sequence length="83" mass="9179">GKEKVGKFSGYIPDGPHMARDCPKREKLVNILQAETDEEAQQDEEPVSFRNPLHVLNKQPVDRLQIDSLRAKSPMSGGGLLAP</sequence>
<protein>
    <submittedName>
        <fullName evidence="1">Uncharacterized protein</fullName>
    </submittedName>
</protein>
<evidence type="ECO:0000313" key="1">
    <source>
        <dbReference type="EMBL" id="MCD9644178.1"/>
    </source>
</evidence>
<comment type="caution">
    <text evidence="1">The sequence shown here is derived from an EMBL/GenBank/DDBJ whole genome shotgun (WGS) entry which is preliminary data.</text>
</comment>
<keyword evidence="2" id="KW-1185">Reference proteome</keyword>
<reference evidence="1 2" key="1">
    <citation type="journal article" date="2021" name="BMC Genomics">
        <title>Datura genome reveals duplications of psychoactive alkaloid biosynthetic genes and high mutation rate following tissue culture.</title>
        <authorList>
            <person name="Rajewski A."/>
            <person name="Carter-House D."/>
            <person name="Stajich J."/>
            <person name="Litt A."/>
        </authorList>
    </citation>
    <scope>NUCLEOTIDE SEQUENCE [LARGE SCALE GENOMIC DNA]</scope>
    <source>
        <strain evidence="1">AR-01</strain>
    </source>
</reference>
<organism evidence="1 2">
    <name type="scientific">Datura stramonium</name>
    <name type="common">Jimsonweed</name>
    <name type="synonym">Common thornapple</name>
    <dbReference type="NCBI Taxonomy" id="4076"/>
    <lineage>
        <taxon>Eukaryota</taxon>
        <taxon>Viridiplantae</taxon>
        <taxon>Streptophyta</taxon>
        <taxon>Embryophyta</taxon>
        <taxon>Tracheophyta</taxon>
        <taxon>Spermatophyta</taxon>
        <taxon>Magnoliopsida</taxon>
        <taxon>eudicotyledons</taxon>
        <taxon>Gunneridae</taxon>
        <taxon>Pentapetalae</taxon>
        <taxon>asterids</taxon>
        <taxon>lamiids</taxon>
        <taxon>Solanales</taxon>
        <taxon>Solanaceae</taxon>
        <taxon>Solanoideae</taxon>
        <taxon>Datureae</taxon>
        <taxon>Datura</taxon>
    </lineage>
</organism>
<proteinExistence type="predicted"/>
<dbReference type="Proteomes" id="UP000823775">
    <property type="component" value="Unassembled WGS sequence"/>
</dbReference>
<dbReference type="EMBL" id="JACEIK010004096">
    <property type="protein sequence ID" value="MCD9644178.1"/>
    <property type="molecule type" value="Genomic_DNA"/>
</dbReference>